<dbReference type="HOGENOM" id="CLU_1656938_0_0_2"/>
<feature type="transmembrane region" description="Helical" evidence="1">
    <location>
        <begin position="12"/>
        <end position="31"/>
    </location>
</feature>
<dbReference type="EMBL" id="CP002590">
    <property type="protein sequence ID" value="AEA13395.1"/>
    <property type="molecule type" value="Genomic_DNA"/>
</dbReference>
<keyword evidence="1" id="KW-0812">Transmembrane</keyword>
<dbReference type="STRING" id="999630.TUZN_1936"/>
<dbReference type="eggNOG" id="arCOG05668">
    <property type="taxonomic scope" value="Archaea"/>
</dbReference>
<evidence type="ECO:0000256" key="1">
    <source>
        <dbReference type="SAM" id="Phobius"/>
    </source>
</evidence>
<feature type="transmembrane region" description="Helical" evidence="1">
    <location>
        <begin position="37"/>
        <end position="58"/>
    </location>
</feature>
<evidence type="ECO:0000313" key="3">
    <source>
        <dbReference type="Proteomes" id="UP000008138"/>
    </source>
</evidence>
<gene>
    <name evidence="2" type="ordered locus">TUZN_1936</name>
</gene>
<organism evidence="2 3">
    <name type="scientific">Thermoproteus uzoniensis (strain 768-20)</name>
    <dbReference type="NCBI Taxonomy" id="999630"/>
    <lineage>
        <taxon>Archaea</taxon>
        <taxon>Thermoproteota</taxon>
        <taxon>Thermoprotei</taxon>
        <taxon>Thermoproteales</taxon>
        <taxon>Thermoproteaceae</taxon>
        <taxon>Thermoproteus</taxon>
    </lineage>
</organism>
<reference key="2">
    <citation type="submission" date="2011-03" db="EMBL/GenBank/DDBJ databases">
        <title>Complete genome sequence of the thermoacidophilic crenarchaeon Thermoproteus uzoniensis 768-20.</title>
        <authorList>
            <person name="Mardanov A.V."/>
            <person name="Gumerov V.M."/>
            <person name="Beletsky A.V."/>
            <person name="Prokofeva M.I."/>
            <person name="Bonch-Osmolovskaya E.A."/>
            <person name="Ravin N.V."/>
            <person name="Skryabin K.G."/>
        </authorList>
    </citation>
    <scope>NUCLEOTIDE SEQUENCE</scope>
    <source>
        <strain>768-20</strain>
    </source>
</reference>
<feature type="transmembrane region" description="Helical" evidence="1">
    <location>
        <begin position="70"/>
        <end position="91"/>
    </location>
</feature>
<accession>F2L4G3</accession>
<reference evidence="2 3" key="1">
    <citation type="journal article" date="2011" name="J. Bacteriol.">
        <title>Complete genome sequence of the thermoacidophilic crenarchaeon Thermoproteus uzoniensis 768-20.</title>
        <authorList>
            <person name="Mardanov A.V."/>
            <person name="Gumerov V.M."/>
            <person name="Beletsky A.V."/>
            <person name="Prokofeva M.I."/>
            <person name="Bonch-Osmolovskaya E.A."/>
            <person name="Ravin N.V."/>
            <person name="Skryabin K.G."/>
        </authorList>
    </citation>
    <scope>NUCLEOTIDE SEQUENCE [LARGE SCALE GENOMIC DNA]</scope>
    <source>
        <strain evidence="2 3">768-20</strain>
    </source>
</reference>
<protein>
    <submittedName>
        <fullName evidence="2">Uncharacterized protein</fullName>
    </submittedName>
</protein>
<dbReference type="AlphaFoldDB" id="F2L4G3"/>
<proteinExistence type="predicted"/>
<keyword evidence="1" id="KW-0472">Membrane</keyword>
<dbReference type="OrthoDB" id="28871at2157"/>
<sequence length="158" mass="18059">MFDLIVKAVRIGLMVLLGSVIYSVFYLWFYGLFDVRIILIGIYTMTLISIIPYIFINIIHNIKNRHDGRWIIYIALSVSLLFSISVAYARLLSLENYIQPVSVPQLRYDGTLALSLALLGLASLLYLGSVVPDIRRIADKFVLALREGREEEYEVEIV</sequence>
<feature type="transmembrane region" description="Helical" evidence="1">
    <location>
        <begin position="111"/>
        <end position="131"/>
    </location>
</feature>
<dbReference type="Proteomes" id="UP000008138">
    <property type="component" value="Chromosome"/>
</dbReference>
<dbReference type="KEGG" id="tuz:TUZN_1936"/>
<keyword evidence="3" id="KW-1185">Reference proteome</keyword>
<name>F2L4G3_THEU7</name>
<keyword evidence="1" id="KW-1133">Transmembrane helix</keyword>
<evidence type="ECO:0000313" key="2">
    <source>
        <dbReference type="EMBL" id="AEA13395.1"/>
    </source>
</evidence>